<dbReference type="Proteomes" id="UP000014760">
    <property type="component" value="Unassembled WGS sequence"/>
</dbReference>
<dbReference type="EMBL" id="KB298217">
    <property type="protein sequence ID" value="ELU09519.1"/>
    <property type="molecule type" value="Genomic_DNA"/>
</dbReference>
<keyword evidence="5 8" id="KW-1133">Transmembrane helix</keyword>
<keyword evidence="3 8" id="KW-0812">Transmembrane</keyword>
<feature type="transmembrane region" description="Helical" evidence="8">
    <location>
        <begin position="274"/>
        <end position="295"/>
    </location>
</feature>
<evidence type="ECO:0000313" key="9">
    <source>
        <dbReference type="EMBL" id="ELU09519.1"/>
    </source>
</evidence>
<organism evidence="9">
    <name type="scientific">Capitella teleta</name>
    <name type="common">Polychaete worm</name>
    <dbReference type="NCBI Taxonomy" id="283909"/>
    <lineage>
        <taxon>Eukaryota</taxon>
        <taxon>Metazoa</taxon>
        <taxon>Spiralia</taxon>
        <taxon>Lophotrochozoa</taxon>
        <taxon>Annelida</taxon>
        <taxon>Polychaeta</taxon>
        <taxon>Sedentaria</taxon>
        <taxon>Scolecida</taxon>
        <taxon>Capitellidae</taxon>
        <taxon>Capitella</taxon>
    </lineage>
</organism>
<dbReference type="PANTHER" id="PTHR10361:SF28">
    <property type="entry name" value="P3 PROTEIN-RELATED"/>
    <property type="match status" value="1"/>
</dbReference>
<reference evidence="10" key="3">
    <citation type="submission" date="2015-06" db="UniProtKB">
        <authorList>
            <consortium name="EnsemblMetazoa"/>
        </authorList>
    </citation>
    <scope>IDENTIFICATION</scope>
</reference>
<dbReference type="InterPro" id="IPR004710">
    <property type="entry name" value="Bilac:Na_transpt"/>
</dbReference>
<dbReference type="AlphaFoldDB" id="R7USP2"/>
<dbReference type="EnsemblMetazoa" id="CapteT223681">
    <property type="protein sequence ID" value="CapteP223681"/>
    <property type="gene ID" value="CapteG223681"/>
</dbReference>
<dbReference type="GO" id="GO:0016020">
    <property type="term" value="C:membrane"/>
    <property type="evidence" value="ECO:0007669"/>
    <property type="project" value="UniProtKB-SubCell"/>
</dbReference>
<sequence length="596" mass="66945">MAIWSESSHTSGLRERDGIGKEPAEMIAQKMTLSQWLLTLGFETVYSLEHAIDFGDNHLHTASLLRPFCPHITRSQAVYTSYMMYESWGLQEPPDLIAESHKACSFYYRDASKPCSFAVLISVMLGVLFWLALLLSLGATTQRPKVHLHFTPSALDVIAGQIVEVNVNVTAYHSDHAALYTLHYCCTDDSIVEVDPGTPLSIRNDSWISQSIKVRGIQLGRTKLRFYVTREDFNQSLVSSNYSSWENNSDNQQWWLRDEYAVIVKRSHSPVRIYLNYALMGLISINLMAIGGQVNLNEMVKLVKKPIGLSVAFLCRFAFVPALGLGFVMAFQPDTTIAMGVLSLMCSPSEGASAMLSTLLEGDLTFCVVLLIINNFAAVAMLPLWTILFEMKIYSSAGNVRIPFRDIFILFTYMTTSLTAGFAVQRKLPKCYALLWLYLPSFTIFTLFTIVILDLYQYSFIFTLITVKTTFLCIFIVIGGYSVVLGCAYIARLPPMRMLVVTMEIGVRTSYIPCLAVHVSFPDPERDIAKTSTLLAILLSVLPTIVGVLVYRFYKKRFEEEHPHKMCEEDDSESEQQVEPLAAPLPEVIDAKETAI</sequence>
<feature type="transmembrane region" description="Helical" evidence="8">
    <location>
        <begin position="431"/>
        <end position="452"/>
    </location>
</feature>
<feature type="region of interest" description="Disordered" evidence="7">
    <location>
        <begin position="565"/>
        <end position="596"/>
    </location>
</feature>
<comment type="subcellular location">
    <subcellularLocation>
        <location evidence="1">Membrane</location>
        <topology evidence="1">Multi-pass membrane protein</topology>
    </subcellularLocation>
</comment>
<evidence type="ECO:0000313" key="10">
    <source>
        <dbReference type="EnsemblMetazoa" id="CapteP223681"/>
    </source>
</evidence>
<feature type="transmembrane region" description="Helical" evidence="8">
    <location>
        <begin position="364"/>
        <end position="387"/>
    </location>
</feature>
<dbReference type="OrthoDB" id="10624432at2759"/>
<dbReference type="OMA" id="CTQFIAM"/>
<dbReference type="InterPro" id="IPR038770">
    <property type="entry name" value="Na+/solute_symporter_sf"/>
</dbReference>
<evidence type="ECO:0000256" key="8">
    <source>
        <dbReference type="SAM" id="Phobius"/>
    </source>
</evidence>
<dbReference type="Pfam" id="PF01758">
    <property type="entry name" value="SBF"/>
    <property type="match status" value="1"/>
</dbReference>
<comment type="similarity">
    <text evidence="2">Belongs to the bile acid:sodium symporter (BASS) (TC 2.A.28) family.</text>
</comment>
<dbReference type="InterPro" id="IPR002657">
    <property type="entry name" value="BilAc:Na_symport/Acr3"/>
</dbReference>
<evidence type="ECO:0000256" key="6">
    <source>
        <dbReference type="ARBA" id="ARBA00023136"/>
    </source>
</evidence>
<evidence type="ECO:0000256" key="3">
    <source>
        <dbReference type="ARBA" id="ARBA00022692"/>
    </source>
</evidence>
<accession>R7USP2</accession>
<dbReference type="GO" id="GO:0015293">
    <property type="term" value="F:symporter activity"/>
    <property type="evidence" value="ECO:0007669"/>
    <property type="project" value="UniProtKB-KW"/>
</dbReference>
<dbReference type="HOGENOM" id="CLU_458020_0_0_1"/>
<evidence type="ECO:0000256" key="5">
    <source>
        <dbReference type="ARBA" id="ARBA00022989"/>
    </source>
</evidence>
<feature type="transmembrane region" description="Helical" evidence="8">
    <location>
        <begin position="533"/>
        <end position="554"/>
    </location>
</feature>
<evidence type="ECO:0000256" key="4">
    <source>
        <dbReference type="ARBA" id="ARBA00022847"/>
    </source>
</evidence>
<evidence type="ECO:0000256" key="1">
    <source>
        <dbReference type="ARBA" id="ARBA00004141"/>
    </source>
</evidence>
<protein>
    <submittedName>
        <fullName evidence="9 10">Uncharacterized protein</fullName>
    </submittedName>
</protein>
<reference evidence="11" key="1">
    <citation type="submission" date="2012-12" db="EMBL/GenBank/DDBJ databases">
        <authorList>
            <person name="Hellsten U."/>
            <person name="Grimwood J."/>
            <person name="Chapman J.A."/>
            <person name="Shapiro H."/>
            <person name="Aerts A."/>
            <person name="Otillar R.P."/>
            <person name="Terry A.Y."/>
            <person name="Boore J.L."/>
            <person name="Simakov O."/>
            <person name="Marletaz F."/>
            <person name="Cho S.-J."/>
            <person name="Edsinger-Gonzales E."/>
            <person name="Havlak P."/>
            <person name="Kuo D.-H."/>
            <person name="Larsson T."/>
            <person name="Lv J."/>
            <person name="Arendt D."/>
            <person name="Savage R."/>
            <person name="Osoegawa K."/>
            <person name="de Jong P."/>
            <person name="Lindberg D.R."/>
            <person name="Seaver E.C."/>
            <person name="Weisblat D.A."/>
            <person name="Putnam N.H."/>
            <person name="Grigoriev I.V."/>
            <person name="Rokhsar D.S."/>
        </authorList>
    </citation>
    <scope>NUCLEOTIDE SEQUENCE</scope>
    <source>
        <strain evidence="11">I ESC-2004</strain>
    </source>
</reference>
<feature type="transmembrane region" description="Helical" evidence="8">
    <location>
        <begin position="307"/>
        <end position="331"/>
    </location>
</feature>
<dbReference type="Gene3D" id="1.20.1530.20">
    <property type="match status" value="1"/>
</dbReference>
<proteinExistence type="inferred from homology"/>
<keyword evidence="11" id="KW-1185">Reference proteome</keyword>
<keyword evidence="6 8" id="KW-0472">Membrane</keyword>
<feature type="transmembrane region" description="Helical" evidence="8">
    <location>
        <begin position="117"/>
        <end position="137"/>
    </location>
</feature>
<keyword evidence="4" id="KW-0769">Symport</keyword>
<evidence type="ECO:0000256" key="2">
    <source>
        <dbReference type="ARBA" id="ARBA00006528"/>
    </source>
</evidence>
<reference evidence="9 11" key="2">
    <citation type="journal article" date="2013" name="Nature">
        <title>Insights into bilaterian evolution from three spiralian genomes.</title>
        <authorList>
            <person name="Simakov O."/>
            <person name="Marletaz F."/>
            <person name="Cho S.J."/>
            <person name="Edsinger-Gonzales E."/>
            <person name="Havlak P."/>
            <person name="Hellsten U."/>
            <person name="Kuo D.H."/>
            <person name="Larsson T."/>
            <person name="Lv J."/>
            <person name="Arendt D."/>
            <person name="Savage R."/>
            <person name="Osoegawa K."/>
            <person name="de Jong P."/>
            <person name="Grimwood J."/>
            <person name="Chapman J.A."/>
            <person name="Shapiro H."/>
            <person name="Aerts A."/>
            <person name="Otillar R.P."/>
            <person name="Terry A.Y."/>
            <person name="Boore J.L."/>
            <person name="Grigoriev I.V."/>
            <person name="Lindberg D.R."/>
            <person name="Seaver E.C."/>
            <person name="Weisblat D.A."/>
            <person name="Putnam N.H."/>
            <person name="Rokhsar D.S."/>
        </authorList>
    </citation>
    <scope>NUCLEOTIDE SEQUENCE</scope>
    <source>
        <strain evidence="9 11">I ESC-2004</strain>
    </source>
</reference>
<dbReference type="PANTHER" id="PTHR10361">
    <property type="entry name" value="SODIUM-BILE ACID COTRANSPORTER"/>
    <property type="match status" value="1"/>
</dbReference>
<keyword evidence="4" id="KW-0813">Transport</keyword>
<dbReference type="EMBL" id="AMQN01001020">
    <property type="status" value="NOT_ANNOTATED_CDS"/>
    <property type="molecule type" value="Genomic_DNA"/>
</dbReference>
<gene>
    <name evidence="9" type="ORF">CAPTEDRAFT_223681</name>
</gene>
<feature type="transmembrane region" description="Helical" evidence="8">
    <location>
        <begin position="458"/>
        <end position="491"/>
    </location>
</feature>
<feature type="transmembrane region" description="Helical" evidence="8">
    <location>
        <begin position="407"/>
        <end position="424"/>
    </location>
</feature>
<name>R7USP2_CAPTE</name>
<evidence type="ECO:0000313" key="11">
    <source>
        <dbReference type="Proteomes" id="UP000014760"/>
    </source>
</evidence>
<feature type="transmembrane region" description="Helical" evidence="8">
    <location>
        <begin position="498"/>
        <end position="521"/>
    </location>
</feature>
<evidence type="ECO:0000256" key="7">
    <source>
        <dbReference type="SAM" id="MobiDB-lite"/>
    </source>
</evidence>